<evidence type="ECO:0000313" key="2">
    <source>
        <dbReference type="EMBL" id="TFY71274.1"/>
    </source>
</evidence>
<proteinExistence type="predicted"/>
<name>A0A4Y9Z9X8_9AGAM</name>
<gene>
    <name evidence="2" type="ORF">EVG20_g1719</name>
</gene>
<evidence type="ECO:0000313" key="3">
    <source>
        <dbReference type="Proteomes" id="UP000298327"/>
    </source>
</evidence>
<dbReference type="Proteomes" id="UP000298327">
    <property type="component" value="Unassembled WGS sequence"/>
</dbReference>
<evidence type="ECO:0000256" key="1">
    <source>
        <dbReference type="SAM" id="MobiDB-lite"/>
    </source>
</evidence>
<accession>A0A4Y9Z9X8</accession>
<dbReference type="AlphaFoldDB" id="A0A4Y9Z9X8"/>
<feature type="compositionally biased region" description="Basic and acidic residues" evidence="1">
    <location>
        <begin position="1"/>
        <end position="10"/>
    </location>
</feature>
<organism evidence="2 3">
    <name type="scientific">Dentipellis fragilis</name>
    <dbReference type="NCBI Taxonomy" id="205917"/>
    <lineage>
        <taxon>Eukaryota</taxon>
        <taxon>Fungi</taxon>
        <taxon>Dikarya</taxon>
        <taxon>Basidiomycota</taxon>
        <taxon>Agaricomycotina</taxon>
        <taxon>Agaricomycetes</taxon>
        <taxon>Russulales</taxon>
        <taxon>Hericiaceae</taxon>
        <taxon>Dentipellis</taxon>
    </lineage>
</organism>
<protein>
    <submittedName>
        <fullName evidence="2">Uncharacterized protein</fullName>
    </submittedName>
</protein>
<dbReference type="EMBL" id="SEOQ01000058">
    <property type="protein sequence ID" value="TFY71274.1"/>
    <property type="molecule type" value="Genomic_DNA"/>
</dbReference>
<reference evidence="2 3" key="1">
    <citation type="submission" date="2019-02" db="EMBL/GenBank/DDBJ databases">
        <title>Genome sequencing of the rare red list fungi Dentipellis fragilis.</title>
        <authorList>
            <person name="Buettner E."/>
            <person name="Kellner H."/>
        </authorList>
    </citation>
    <scope>NUCLEOTIDE SEQUENCE [LARGE SCALE GENOMIC DNA]</scope>
    <source>
        <strain evidence="2 3">DSM 105465</strain>
    </source>
</reference>
<sequence length="77" mass="8139">MLARGRELSRGEVGNQGASDSAGKIVKSGARQGVIQRSNARAVGDSIDKQDEINIVAVHPGLVGSCHLDIDDEEMPR</sequence>
<keyword evidence="3" id="KW-1185">Reference proteome</keyword>
<comment type="caution">
    <text evidence="2">The sequence shown here is derived from an EMBL/GenBank/DDBJ whole genome shotgun (WGS) entry which is preliminary data.</text>
</comment>
<feature type="region of interest" description="Disordered" evidence="1">
    <location>
        <begin position="1"/>
        <end position="31"/>
    </location>
</feature>